<dbReference type="PRINTS" id="PR00344">
    <property type="entry name" value="BCTRLSENSOR"/>
</dbReference>
<comment type="catalytic activity">
    <reaction evidence="1">
        <text>ATP + protein L-histidine = ADP + protein N-phospho-L-histidine.</text>
        <dbReference type="EC" id="2.7.13.3"/>
    </reaction>
</comment>
<evidence type="ECO:0000256" key="6">
    <source>
        <dbReference type="PROSITE-ProRule" id="PRU00169"/>
    </source>
</evidence>
<protein>
    <recommendedName>
        <fullName evidence="2">histidine kinase</fullName>
        <ecNumber evidence="2">2.7.13.3</ecNumber>
    </recommendedName>
</protein>
<evidence type="ECO:0000259" key="8">
    <source>
        <dbReference type="PROSITE" id="PS50110"/>
    </source>
</evidence>
<dbReference type="InterPro" id="IPR003594">
    <property type="entry name" value="HATPase_dom"/>
</dbReference>
<evidence type="ECO:0000313" key="9">
    <source>
        <dbReference type="EMBL" id="OUD12602.1"/>
    </source>
</evidence>
<dbReference type="SUPFAM" id="SSF47384">
    <property type="entry name" value="Homodimeric domain of signal transducing histidine kinase"/>
    <property type="match status" value="1"/>
</dbReference>
<dbReference type="Proteomes" id="UP000194798">
    <property type="component" value="Unassembled WGS sequence"/>
</dbReference>
<dbReference type="PROSITE" id="PS50110">
    <property type="entry name" value="RESPONSE_REGULATORY"/>
    <property type="match status" value="1"/>
</dbReference>
<dbReference type="AlphaFoldDB" id="A0A251X631"/>
<dbReference type="RefSeq" id="WP_086489561.1">
    <property type="nucleotide sequence ID" value="NZ_MSLT01000023.1"/>
</dbReference>
<comment type="caution">
    <text evidence="9">The sequence shown here is derived from an EMBL/GenBank/DDBJ whole genome shotgun (WGS) entry which is preliminary data.</text>
</comment>
<dbReference type="PROSITE" id="PS50109">
    <property type="entry name" value="HIS_KIN"/>
    <property type="match status" value="1"/>
</dbReference>
<evidence type="ECO:0000256" key="5">
    <source>
        <dbReference type="ARBA" id="ARBA00022777"/>
    </source>
</evidence>
<dbReference type="InterPro" id="IPR005467">
    <property type="entry name" value="His_kinase_dom"/>
</dbReference>
<reference evidence="9 10" key="1">
    <citation type="submission" date="2016-12" db="EMBL/GenBank/DDBJ databases">
        <title>Thioflexothrix psekupsii D3 genome sequencing and assembly.</title>
        <authorList>
            <person name="Fomenkov A."/>
            <person name="Vincze T."/>
            <person name="Grabovich M."/>
            <person name="Anton B.P."/>
            <person name="Dubinina G."/>
            <person name="Orlova M."/>
            <person name="Belousova E."/>
            <person name="Roberts R.J."/>
        </authorList>
    </citation>
    <scope>NUCLEOTIDE SEQUENCE [LARGE SCALE GENOMIC DNA]</scope>
    <source>
        <strain evidence="9">D3</strain>
    </source>
</reference>
<dbReference type="InterPro" id="IPR036097">
    <property type="entry name" value="HisK_dim/P_sf"/>
</dbReference>
<dbReference type="GO" id="GO:0000155">
    <property type="term" value="F:phosphorelay sensor kinase activity"/>
    <property type="evidence" value="ECO:0007669"/>
    <property type="project" value="InterPro"/>
</dbReference>
<dbReference type="GO" id="GO:0009927">
    <property type="term" value="F:histidine phosphotransfer kinase activity"/>
    <property type="evidence" value="ECO:0007669"/>
    <property type="project" value="TreeGrafter"/>
</dbReference>
<proteinExistence type="predicted"/>
<dbReference type="InterPro" id="IPR004358">
    <property type="entry name" value="Sig_transdc_His_kin-like_C"/>
</dbReference>
<sequence>MILDTLLVVDDTPENVTVLLNMLSKAGFDVLVAREGEEGIQTAEYANPDMILLDIMMPDMDGFQVCQRLKSNPATADIPVIFMTALTDTTDKVKGFQVGASDYITKPLQHEEVLARIRAHLNAHKLQQRLYERNMELDAFAHTVAHDLKDPISAMTCLAETLFLKSPEGTVVDARMRERLQLIGQAGRQTINIIDALLLLAGVSQQKTVEYHVLNMQEIVASVLTQRLQTMLEKYQAEISYCGEWPAALGYAPWIEEVWFNYLHNGLKYGGTPPRLQVGAETCRGQRVRFWVRDNGRGLTVEEQRQLFTPFMRLHTDAVEGHGLGLSIVGQIIKKLGGEVGVKSQLGEGSLFYFTLPAA</sequence>
<dbReference type="GO" id="GO:0005886">
    <property type="term" value="C:plasma membrane"/>
    <property type="evidence" value="ECO:0007669"/>
    <property type="project" value="TreeGrafter"/>
</dbReference>
<dbReference type="InterPro" id="IPR036890">
    <property type="entry name" value="HATPase_C_sf"/>
</dbReference>
<keyword evidence="10" id="KW-1185">Reference proteome</keyword>
<name>A0A251X631_9GAMM</name>
<dbReference type="EC" id="2.7.13.3" evidence="2"/>
<feature type="domain" description="Response regulatory" evidence="8">
    <location>
        <begin position="5"/>
        <end position="121"/>
    </location>
</feature>
<dbReference type="InterPro" id="IPR001789">
    <property type="entry name" value="Sig_transdc_resp-reg_receiver"/>
</dbReference>
<dbReference type="InterPro" id="IPR011006">
    <property type="entry name" value="CheY-like_superfamily"/>
</dbReference>
<keyword evidence="3 6" id="KW-0597">Phosphoprotein</keyword>
<dbReference type="OrthoDB" id="9802426at2"/>
<evidence type="ECO:0000256" key="1">
    <source>
        <dbReference type="ARBA" id="ARBA00000085"/>
    </source>
</evidence>
<organism evidence="9 10">
    <name type="scientific">Thioflexithrix psekupsensis</name>
    <dbReference type="NCBI Taxonomy" id="1570016"/>
    <lineage>
        <taxon>Bacteria</taxon>
        <taxon>Pseudomonadati</taxon>
        <taxon>Pseudomonadota</taxon>
        <taxon>Gammaproteobacteria</taxon>
        <taxon>Thiotrichales</taxon>
        <taxon>Thioflexithrix</taxon>
    </lineage>
</organism>
<dbReference type="SMART" id="SM00448">
    <property type="entry name" value="REC"/>
    <property type="match status" value="1"/>
</dbReference>
<dbReference type="SUPFAM" id="SSF52172">
    <property type="entry name" value="CheY-like"/>
    <property type="match status" value="1"/>
</dbReference>
<dbReference type="EMBL" id="MSLT01000023">
    <property type="protein sequence ID" value="OUD12602.1"/>
    <property type="molecule type" value="Genomic_DNA"/>
</dbReference>
<dbReference type="PANTHER" id="PTHR43047:SF72">
    <property type="entry name" value="OSMOSENSING HISTIDINE PROTEIN KINASE SLN1"/>
    <property type="match status" value="1"/>
</dbReference>
<gene>
    <name evidence="9" type="ORF">TPSD3_16100</name>
</gene>
<dbReference type="SUPFAM" id="SSF55874">
    <property type="entry name" value="ATPase domain of HSP90 chaperone/DNA topoisomerase II/histidine kinase"/>
    <property type="match status" value="1"/>
</dbReference>
<dbReference type="CDD" id="cd19920">
    <property type="entry name" value="REC_PA4781-like"/>
    <property type="match status" value="1"/>
</dbReference>
<evidence type="ECO:0000313" key="10">
    <source>
        <dbReference type="Proteomes" id="UP000194798"/>
    </source>
</evidence>
<dbReference type="Gene3D" id="1.10.287.130">
    <property type="match status" value="1"/>
</dbReference>
<evidence type="ECO:0000256" key="2">
    <source>
        <dbReference type="ARBA" id="ARBA00012438"/>
    </source>
</evidence>
<dbReference type="Gene3D" id="3.30.565.10">
    <property type="entry name" value="Histidine kinase-like ATPase, C-terminal domain"/>
    <property type="match status" value="1"/>
</dbReference>
<keyword evidence="4" id="KW-0808">Transferase</keyword>
<dbReference type="Pfam" id="PF02518">
    <property type="entry name" value="HATPase_c"/>
    <property type="match status" value="1"/>
</dbReference>
<evidence type="ECO:0000259" key="7">
    <source>
        <dbReference type="PROSITE" id="PS50109"/>
    </source>
</evidence>
<accession>A0A251X631</accession>
<evidence type="ECO:0000256" key="4">
    <source>
        <dbReference type="ARBA" id="ARBA00022679"/>
    </source>
</evidence>
<feature type="modified residue" description="4-aspartylphosphate" evidence="6">
    <location>
        <position position="54"/>
    </location>
</feature>
<evidence type="ECO:0000256" key="3">
    <source>
        <dbReference type="ARBA" id="ARBA00022553"/>
    </source>
</evidence>
<dbReference type="CDD" id="cd00082">
    <property type="entry name" value="HisKA"/>
    <property type="match status" value="1"/>
</dbReference>
<dbReference type="Gene3D" id="3.40.50.2300">
    <property type="match status" value="1"/>
</dbReference>
<feature type="domain" description="Histidine kinase" evidence="7">
    <location>
        <begin position="143"/>
        <end position="359"/>
    </location>
</feature>
<dbReference type="PANTHER" id="PTHR43047">
    <property type="entry name" value="TWO-COMPONENT HISTIDINE PROTEIN KINASE"/>
    <property type="match status" value="1"/>
</dbReference>
<dbReference type="InterPro" id="IPR003661">
    <property type="entry name" value="HisK_dim/P_dom"/>
</dbReference>
<dbReference type="SMART" id="SM00387">
    <property type="entry name" value="HATPase_c"/>
    <property type="match status" value="1"/>
</dbReference>
<keyword evidence="5 9" id="KW-0418">Kinase</keyword>
<dbReference type="Pfam" id="PF00072">
    <property type="entry name" value="Response_reg"/>
    <property type="match status" value="1"/>
</dbReference>